<dbReference type="GO" id="GO:1990871">
    <property type="term" value="C:Vma12-Vma22 assembly complex"/>
    <property type="evidence" value="ECO:0007669"/>
    <property type="project" value="TreeGrafter"/>
</dbReference>
<evidence type="ECO:0000256" key="2">
    <source>
        <dbReference type="SAM" id="Coils"/>
    </source>
</evidence>
<evidence type="ECO:0000256" key="3">
    <source>
        <dbReference type="SAM" id="MobiDB-lite"/>
    </source>
</evidence>
<evidence type="ECO:0000313" key="5">
    <source>
        <dbReference type="Proteomes" id="UP000007963"/>
    </source>
</evidence>
<dbReference type="GO" id="GO:0070072">
    <property type="term" value="P:vacuolar proton-transporting V-type ATPase complex assembly"/>
    <property type="evidence" value="ECO:0007669"/>
    <property type="project" value="InterPro"/>
</dbReference>
<sequence length="261" mass="28558">MPQIPTPPASRHGSISPEPEHKQAPTADLTQTLDDLLERYLHLLDKHQKLQSQMASCLSSGFMALAQANYACPPGRRYGEDYYDDRMKATRRMIERTIQTRCAATNNLSAKDTDQSDKSATFQYTFKIESAKTEESEEDPKNDGPPSPESSDPSDGQPASEDATKPLNAPDSPEPSGPDEASKTGLESTTTSKSKSKSKTKPRSSDPLRWYGILVPPTLRSAQNSFTAAVEGHLSELASVTTEMQSAEREIAQVREELGQA</sequence>
<keyword evidence="2" id="KW-0175">Coiled coil</keyword>
<protein>
    <recommendedName>
        <fullName evidence="1">Vacuolar ATPase assembly protein VMA22</fullName>
    </recommendedName>
</protein>
<feature type="coiled-coil region" evidence="2">
    <location>
        <begin position="230"/>
        <end position="257"/>
    </location>
</feature>
<name>Q0CC16_ASPTN</name>
<dbReference type="Pfam" id="PF21730">
    <property type="entry name" value="Vma22_CCDC115"/>
    <property type="match status" value="2"/>
</dbReference>
<feature type="region of interest" description="Disordered" evidence="3">
    <location>
        <begin position="1"/>
        <end position="25"/>
    </location>
</feature>
<dbReference type="AlphaFoldDB" id="Q0CC16"/>
<dbReference type="VEuPathDB" id="FungiDB:ATEG_08768"/>
<evidence type="ECO:0000313" key="4">
    <source>
        <dbReference type="EMBL" id="EAU30900.1"/>
    </source>
</evidence>
<organism evidence="4 5">
    <name type="scientific">Aspergillus terreus (strain NIH 2624 / FGSC A1156)</name>
    <dbReference type="NCBI Taxonomy" id="341663"/>
    <lineage>
        <taxon>Eukaryota</taxon>
        <taxon>Fungi</taxon>
        <taxon>Dikarya</taxon>
        <taxon>Ascomycota</taxon>
        <taxon>Pezizomycotina</taxon>
        <taxon>Eurotiomycetes</taxon>
        <taxon>Eurotiomycetidae</taxon>
        <taxon>Eurotiales</taxon>
        <taxon>Aspergillaceae</taxon>
        <taxon>Aspergillus</taxon>
        <taxon>Aspergillus subgen. Circumdati</taxon>
    </lineage>
</organism>
<dbReference type="HOGENOM" id="CLU_057721_0_0_1"/>
<accession>Q0CC16</accession>
<feature type="compositionally biased region" description="Low complexity" evidence="3">
    <location>
        <begin position="183"/>
        <end position="193"/>
    </location>
</feature>
<evidence type="ECO:0000256" key="1">
    <source>
        <dbReference type="ARBA" id="ARBA00093634"/>
    </source>
</evidence>
<dbReference type="eggNOG" id="ENOG502SBHH">
    <property type="taxonomic scope" value="Eukaryota"/>
</dbReference>
<dbReference type="STRING" id="341663.Q0CC16"/>
<gene>
    <name evidence="4" type="ORF">ATEG_08768</name>
</gene>
<dbReference type="OMA" id="GQDCYDE"/>
<dbReference type="InterPro" id="IPR040357">
    <property type="entry name" value="Vma22/CCDC115"/>
</dbReference>
<dbReference type="PANTHER" id="PTHR31996:SF2">
    <property type="entry name" value="COILED-COIL DOMAIN-CONTAINING PROTEIN 115"/>
    <property type="match status" value="1"/>
</dbReference>
<feature type="region of interest" description="Disordered" evidence="3">
    <location>
        <begin position="129"/>
        <end position="210"/>
    </location>
</feature>
<dbReference type="Proteomes" id="UP000007963">
    <property type="component" value="Unassembled WGS sequence"/>
</dbReference>
<dbReference type="RefSeq" id="XP_001217354.1">
    <property type="nucleotide sequence ID" value="XM_001217353.1"/>
</dbReference>
<dbReference type="GO" id="GO:0051082">
    <property type="term" value="F:unfolded protein binding"/>
    <property type="evidence" value="ECO:0007669"/>
    <property type="project" value="TreeGrafter"/>
</dbReference>
<dbReference type="PANTHER" id="PTHR31996">
    <property type="entry name" value="COILED-COIL DOMAIN-CONTAINING PROTEIN 115"/>
    <property type="match status" value="1"/>
</dbReference>
<dbReference type="OrthoDB" id="408631at2759"/>
<reference evidence="5" key="1">
    <citation type="submission" date="2005-09" db="EMBL/GenBank/DDBJ databases">
        <title>Annotation of the Aspergillus terreus NIH2624 genome.</title>
        <authorList>
            <person name="Birren B.W."/>
            <person name="Lander E.S."/>
            <person name="Galagan J.E."/>
            <person name="Nusbaum C."/>
            <person name="Devon K."/>
            <person name="Henn M."/>
            <person name="Ma L.-J."/>
            <person name="Jaffe D.B."/>
            <person name="Butler J."/>
            <person name="Alvarez P."/>
            <person name="Gnerre S."/>
            <person name="Grabherr M."/>
            <person name="Kleber M."/>
            <person name="Mauceli E.W."/>
            <person name="Brockman W."/>
            <person name="Rounsley S."/>
            <person name="Young S.K."/>
            <person name="LaButti K."/>
            <person name="Pushparaj V."/>
            <person name="DeCaprio D."/>
            <person name="Crawford M."/>
            <person name="Koehrsen M."/>
            <person name="Engels R."/>
            <person name="Montgomery P."/>
            <person name="Pearson M."/>
            <person name="Howarth C."/>
            <person name="Larson L."/>
            <person name="Luoma S."/>
            <person name="White J."/>
            <person name="Alvarado L."/>
            <person name="Kodira C.D."/>
            <person name="Zeng Q."/>
            <person name="Oleary S."/>
            <person name="Yandava C."/>
            <person name="Denning D.W."/>
            <person name="Nierman W.C."/>
            <person name="Milne T."/>
            <person name="Madden K."/>
        </authorList>
    </citation>
    <scope>NUCLEOTIDE SEQUENCE [LARGE SCALE GENOMIC DNA]</scope>
    <source>
        <strain evidence="5">NIH 2624 / FGSC A1156</strain>
    </source>
</reference>
<feature type="compositionally biased region" description="Basic and acidic residues" evidence="3">
    <location>
        <begin position="129"/>
        <end position="142"/>
    </location>
</feature>
<dbReference type="GeneID" id="4323347"/>
<proteinExistence type="predicted"/>
<dbReference type="EMBL" id="CH476606">
    <property type="protein sequence ID" value="EAU30900.1"/>
    <property type="molecule type" value="Genomic_DNA"/>
</dbReference>